<dbReference type="SMART" id="SM00322">
    <property type="entry name" value="KH"/>
    <property type="match status" value="2"/>
</dbReference>
<feature type="compositionally biased region" description="Polar residues" evidence="2">
    <location>
        <begin position="1137"/>
        <end position="1147"/>
    </location>
</feature>
<proteinExistence type="predicted"/>
<feature type="compositionally biased region" description="Polar residues" evidence="2">
    <location>
        <begin position="1601"/>
        <end position="1611"/>
    </location>
</feature>
<feature type="compositionally biased region" description="Basic and acidic residues" evidence="2">
    <location>
        <begin position="708"/>
        <end position="726"/>
    </location>
</feature>
<feature type="compositionally biased region" description="Basic and acidic residues" evidence="2">
    <location>
        <begin position="1020"/>
        <end position="1034"/>
    </location>
</feature>
<feature type="compositionally biased region" description="Polar residues" evidence="2">
    <location>
        <begin position="938"/>
        <end position="958"/>
    </location>
</feature>
<feature type="compositionally biased region" description="Pro residues" evidence="2">
    <location>
        <begin position="1577"/>
        <end position="1588"/>
    </location>
</feature>
<feature type="compositionally biased region" description="Polar residues" evidence="2">
    <location>
        <begin position="90"/>
        <end position="101"/>
    </location>
</feature>
<feature type="region of interest" description="Disordered" evidence="2">
    <location>
        <begin position="80"/>
        <end position="241"/>
    </location>
</feature>
<feature type="region of interest" description="Disordered" evidence="2">
    <location>
        <begin position="1575"/>
        <end position="1617"/>
    </location>
</feature>
<dbReference type="InterPro" id="IPR004087">
    <property type="entry name" value="KH_dom"/>
</dbReference>
<feature type="compositionally biased region" description="Polar residues" evidence="2">
    <location>
        <begin position="186"/>
        <end position="201"/>
    </location>
</feature>
<feature type="compositionally biased region" description="Polar residues" evidence="2">
    <location>
        <begin position="276"/>
        <end position="289"/>
    </location>
</feature>
<dbReference type="InterPro" id="IPR036612">
    <property type="entry name" value="KH_dom_type_1_sf"/>
</dbReference>
<dbReference type="InterPro" id="IPR004088">
    <property type="entry name" value="KH_dom_type_1"/>
</dbReference>
<feature type="region of interest" description="Disordered" evidence="2">
    <location>
        <begin position="411"/>
        <end position="762"/>
    </location>
</feature>
<dbReference type="KEGG" id="aplc:110988596"/>
<dbReference type="Proteomes" id="UP000694845">
    <property type="component" value="Unplaced"/>
</dbReference>
<feature type="compositionally biased region" description="Polar residues" evidence="2">
    <location>
        <begin position="457"/>
        <end position="503"/>
    </location>
</feature>
<dbReference type="PROSITE" id="PS50084">
    <property type="entry name" value="KH_TYPE_1"/>
    <property type="match status" value="1"/>
</dbReference>
<dbReference type="CDD" id="cd00105">
    <property type="entry name" value="KH-I"/>
    <property type="match status" value="1"/>
</dbReference>
<feature type="region of interest" description="Disordered" evidence="2">
    <location>
        <begin position="370"/>
        <end position="392"/>
    </location>
</feature>
<evidence type="ECO:0000256" key="2">
    <source>
        <dbReference type="SAM" id="MobiDB-lite"/>
    </source>
</evidence>
<feature type="compositionally biased region" description="Basic and acidic residues" evidence="2">
    <location>
        <begin position="301"/>
        <end position="314"/>
    </location>
</feature>
<feature type="domain" description="K Homology" evidence="3">
    <location>
        <begin position="1413"/>
        <end position="1481"/>
    </location>
</feature>
<dbReference type="GO" id="GO:0003723">
    <property type="term" value="F:RNA binding"/>
    <property type="evidence" value="ECO:0007669"/>
    <property type="project" value="UniProtKB-UniRule"/>
</dbReference>
<keyword evidence="4" id="KW-1185">Reference proteome</keyword>
<dbReference type="OrthoDB" id="10686587at2759"/>
<feature type="region of interest" description="Disordered" evidence="2">
    <location>
        <begin position="777"/>
        <end position="1147"/>
    </location>
</feature>
<feature type="compositionally biased region" description="Basic and acidic residues" evidence="2">
    <location>
        <begin position="1051"/>
        <end position="1068"/>
    </location>
</feature>
<gene>
    <name evidence="5" type="primary">LOC110988596</name>
</gene>
<name>A0A8B7ZSF2_ACAPL</name>
<dbReference type="SUPFAM" id="SSF54791">
    <property type="entry name" value="Eukaryotic type KH-domain (KH-domain type I)"/>
    <property type="match status" value="2"/>
</dbReference>
<feature type="compositionally biased region" description="Polar residues" evidence="2">
    <location>
        <begin position="1073"/>
        <end position="1095"/>
    </location>
</feature>
<dbReference type="RefSeq" id="XP_022107982.1">
    <property type="nucleotide sequence ID" value="XM_022252290.1"/>
</dbReference>
<keyword evidence="1" id="KW-0694">RNA-binding</keyword>
<dbReference type="GeneID" id="110988596"/>
<dbReference type="Pfam" id="PF00013">
    <property type="entry name" value="KH_1"/>
    <property type="match status" value="2"/>
</dbReference>
<feature type="region of interest" description="Disordered" evidence="2">
    <location>
        <begin position="1240"/>
        <end position="1340"/>
    </location>
</feature>
<feature type="compositionally biased region" description="Polar residues" evidence="2">
    <location>
        <begin position="170"/>
        <end position="179"/>
    </location>
</feature>
<feature type="compositionally biased region" description="Basic and acidic residues" evidence="2">
    <location>
        <begin position="648"/>
        <end position="668"/>
    </location>
</feature>
<feature type="compositionally biased region" description="Basic and acidic residues" evidence="2">
    <location>
        <begin position="1281"/>
        <end position="1298"/>
    </location>
</feature>
<feature type="region of interest" description="Disordered" evidence="2">
    <location>
        <begin position="267"/>
        <end position="344"/>
    </location>
</feature>
<accession>A0A8B7ZSF2</accession>
<evidence type="ECO:0000313" key="4">
    <source>
        <dbReference type="Proteomes" id="UP000694845"/>
    </source>
</evidence>
<feature type="compositionally biased region" description="Basic and acidic residues" evidence="2">
    <location>
        <begin position="102"/>
        <end position="117"/>
    </location>
</feature>
<protein>
    <submittedName>
        <fullName evidence="5">Cardiomyopathy-associated protein 5-like</fullName>
    </submittedName>
</protein>
<dbReference type="OMA" id="EDHISAD"/>
<evidence type="ECO:0000259" key="3">
    <source>
        <dbReference type="SMART" id="SM00322"/>
    </source>
</evidence>
<feature type="compositionally biased region" description="Polar residues" evidence="2">
    <location>
        <begin position="133"/>
        <end position="147"/>
    </location>
</feature>
<sequence>MRSISVILAAGAIGAGIAGFAVFRRLASRSQEEIAMETALRRVWKQDEASYEEVGLNDIKNCSVRGVLRRTDPRLALQAISGRLKPMPQKLTNSPDSTFETPTKDEARSSSSLKDHTPLSGTNGGAGPLHYSSGENARNKPTASIKTQAADLPREPVHTSVAPPNEETSKMLNVENSPVDSKHTECTVSSSVDATSNQTPFSPAKRAKPSTLKNDSAEKEQAHFMSSSGAKSEDNTSDQDIAGDSISATEEIESVLASTPKTSFRVKSAPIEKEATTQNKAKGVTSSQAIAGENYITTDEGPEKVPSHSPKEDDVAIPSQLKNDYAENEQTESLSTTKAPVMEEPSNQAIAGIDYLSIDTETGNGHFYCPKKDETSTSSTLENVAPTKEQAGPLITTITARVKEDPSNQAIADLDSISKDEKIVQVPSYTLKRDEARTPSQLENDSAQKEQAESRSDTTATVQDKPNNHSFTDENCNSADEITKTVPSHTLNDNTTTPSQLEYDSTHKEQAGSLSTTKTTADEEPSNQFVTDRNYESNGEETESIPPHSNQPVTEDKASTYEEIQSVPSYTPHETVEATSSNLENDPTKVTGKDKSSDQGLATDHISADEKTGNIPSYTAGDEDISTLSQLDSDTAEREKAEFLPTKDTVKEEPSNQAVADKDYKSQDEETESIISSYTPKGDNARTPSQLEYDSAEKEQTGSLSTTVKEEPSNQAVADKDYKSTDEETESIISSYTPKGDNARTPSQLEYDSAEKEQAGSLSTAIKEELINKAVCDENYTSSDEEKGSVPSYTPKNDSAKKEQAESLLITNTNEEPSYQAIFEKDFKSLDEETEMIPSCSPKEDNVTSPSQLEHDAENDQAESLSTSKTTVEEKSSGSEAVAKDQITAVEETESVPSFTPRGRDTPTLSQLDNNPLEKEQAMSLSSTQTTDKEPRNQAVTDLDCQSSDVKTVHTPSHTIKEDIAKTPSQVENHAARKEQAEALSTKKTTVEDEQSNHAVADEDFKPDDEETRNLPSYTPKEELATTKSQLEHESAEEEQAEFPSTTNVTSKEDPSDQAIAKDHKTVDDETESIQSCSPRRNSTMHITPSHLKNNTAEKEQARSLSITKVTGEEEPSNQAVAKDSISIDEDEETESGPTYTSMENDTAIPSQLKNVCGQKQVGSLFTTRAMGKDEPSSQAITKNFVSNDEETEIIPSDTLKEHDLAPYSKLEKSPAKFKGEVKLSINQDFVTDHFFADEKTGNDSFHTARDDDMATPSWLANNPTGRQKEQARSVSTTKGKGHDKPSNQDIAEDHISADEETEHSSSYTQSQDDKPGPSQLENDPTNDKGTDSMPSANTTFDKTTQLQSMKCNIIANKKLQTGSVSLHITDSEKTRDLITDMDVVLADSKQAEYSAVLSTSTKVKAQPCEMTQHQVKVLKIKNGLMGRVIGKKGKHLKHVNQHCNVKTNYGRLDEKHHFLHLEGTANSIQLAKDFIQKHVETGILEIPVNEIDGLLLTDKDSTDNVMKNYYSTNRQYGRVVGHNGKNLKELRKLGVKVDALSVSGLKCLSLTGTATQVQTACQWIQDHLSPRLFEPAPVPEPLSPSPSMPESEQPTIPALISNQESSSSDVTKARMD</sequence>
<evidence type="ECO:0000256" key="1">
    <source>
        <dbReference type="PROSITE-ProRule" id="PRU00117"/>
    </source>
</evidence>
<feature type="compositionally biased region" description="Basic and acidic residues" evidence="2">
    <location>
        <begin position="1240"/>
        <end position="1253"/>
    </location>
</feature>
<feature type="domain" description="K Homology" evidence="3">
    <location>
        <begin position="1504"/>
        <end position="1570"/>
    </location>
</feature>
<organism evidence="4 5">
    <name type="scientific">Acanthaster planci</name>
    <name type="common">Crown-of-thorns starfish</name>
    <dbReference type="NCBI Taxonomy" id="133434"/>
    <lineage>
        <taxon>Eukaryota</taxon>
        <taxon>Metazoa</taxon>
        <taxon>Echinodermata</taxon>
        <taxon>Eleutherozoa</taxon>
        <taxon>Asterozoa</taxon>
        <taxon>Asteroidea</taxon>
        <taxon>Valvatacea</taxon>
        <taxon>Valvatida</taxon>
        <taxon>Acanthasteridae</taxon>
        <taxon>Acanthaster</taxon>
    </lineage>
</organism>
<dbReference type="Gene3D" id="3.30.310.210">
    <property type="match status" value="1"/>
</dbReference>
<evidence type="ECO:0000313" key="5">
    <source>
        <dbReference type="RefSeq" id="XP_022107982.1"/>
    </source>
</evidence>
<reference evidence="5" key="1">
    <citation type="submission" date="2025-08" db="UniProtKB">
        <authorList>
            <consortium name="RefSeq"/>
        </authorList>
    </citation>
    <scope>IDENTIFICATION</scope>
</reference>
<feature type="compositionally biased region" description="Basic and acidic residues" evidence="2">
    <location>
        <begin position="446"/>
        <end position="456"/>
    </location>
</feature>